<reference evidence="2 3" key="1">
    <citation type="submission" date="2013-05" db="EMBL/GenBank/DDBJ databases">
        <title>Draft genome sequence of Rubidibacter lacunae KORDI 51-2.</title>
        <authorList>
            <person name="Choi D.H."/>
            <person name="Noh J.H."/>
            <person name="Kwon K.-K."/>
            <person name="Lee J.-H."/>
            <person name="Ryu J.-Y."/>
        </authorList>
    </citation>
    <scope>NUCLEOTIDE SEQUENCE [LARGE SCALE GENOMIC DNA]</scope>
    <source>
        <strain evidence="2 3">KORDI 51-2</strain>
    </source>
</reference>
<evidence type="ECO:0000313" key="2">
    <source>
        <dbReference type="EMBL" id="ERN40861.1"/>
    </source>
</evidence>
<gene>
    <name evidence="2" type="ORF">KR51_00025710</name>
</gene>
<dbReference type="InParanoid" id="U5DGY6"/>
<feature type="transmembrane region" description="Helical" evidence="1">
    <location>
        <begin position="63"/>
        <end position="78"/>
    </location>
</feature>
<keyword evidence="1" id="KW-0812">Transmembrane</keyword>
<dbReference type="eggNOG" id="ENOG5033N8A">
    <property type="taxonomic scope" value="Bacteria"/>
</dbReference>
<protein>
    <submittedName>
        <fullName evidence="2">Uncharacterized protein</fullName>
    </submittedName>
</protein>
<keyword evidence="1" id="KW-1133">Transmembrane helix</keyword>
<dbReference type="RefSeq" id="WP_022607930.1">
    <property type="nucleotide sequence ID" value="NZ_ASSJ01000066.1"/>
</dbReference>
<evidence type="ECO:0000256" key="1">
    <source>
        <dbReference type="SAM" id="Phobius"/>
    </source>
</evidence>
<keyword evidence="3" id="KW-1185">Reference proteome</keyword>
<sequence>MSASAIIGCILGILGGIIGTYLSIKNAMSPTERSFIVKATIVTWIAVIFFTILMFLLPNPYRYMLWIPYGILLPWGIVKMNKTIARIREANRKNL</sequence>
<feature type="transmembrane region" description="Helical" evidence="1">
    <location>
        <begin position="6"/>
        <end position="24"/>
    </location>
</feature>
<comment type="caution">
    <text evidence="2">The sequence shown here is derived from an EMBL/GenBank/DDBJ whole genome shotgun (WGS) entry which is preliminary data.</text>
</comment>
<proteinExistence type="predicted"/>
<name>U5DGY6_9CHRO</name>
<dbReference type="AlphaFoldDB" id="U5DGY6"/>
<dbReference type="OrthoDB" id="290718at2"/>
<accession>U5DGY6</accession>
<organism evidence="2 3">
    <name type="scientific">Rubidibacter lacunae KORDI 51-2</name>
    <dbReference type="NCBI Taxonomy" id="582515"/>
    <lineage>
        <taxon>Bacteria</taxon>
        <taxon>Bacillati</taxon>
        <taxon>Cyanobacteriota</taxon>
        <taxon>Cyanophyceae</taxon>
        <taxon>Oscillatoriophycideae</taxon>
        <taxon>Chroococcales</taxon>
        <taxon>Aphanothecaceae</taxon>
        <taxon>Rubidibacter</taxon>
    </lineage>
</organism>
<dbReference type="Proteomes" id="UP000016960">
    <property type="component" value="Unassembled WGS sequence"/>
</dbReference>
<keyword evidence="1" id="KW-0472">Membrane</keyword>
<evidence type="ECO:0000313" key="3">
    <source>
        <dbReference type="Proteomes" id="UP000016960"/>
    </source>
</evidence>
<feature type="transmembrane region" description="Helical" evidence="1">
    <location>
        <begin position="36"/>
        <end position="57"/>
    </location>
</feature>
<dbReference type="EMBL" id="ASSJ01000066">
    <property type="protein sequence ID" value="ERN40861.1"/>
    <property type="molecule type" value="Genomic_DNA"/>
</dbReference>